<comment type="similarity">
    <text evidence="1 6">Belongs to the ATG17 family.</text>
</comment>
<dbReference type="PANTHER" id="PTHR28005">
    <property type="entry name" value="AUTOPHAGY-RELATED PROTEIN 17"/>
    <property type="match status" value="1"/>
</dbReference>
<keyword evidence="3 6" id="KW-0963">Cytoplasm</keyword>
<dbReference type="Pfam" id="PF04108">
    <property type="entry name" value="ATG17_like"/>
    <property type="match status" value="1"/>
</dbReference>
<dbReference type="GO" id="GO:0034727">
    <property type="term" value="P:piecemeal microautophagy of the nucleus"/>
    <property type="evidence" value="ECO:0007669"/>
    <property type="project" value="TreeGrafter"/>
</dbReference>
<evidence type="ECO:0000313" key="10">
    <source>
        <dbReference type="Proteomes" id="UP000246991"/>
    </source>
</evidence>
<protein>
    <recommendedName>
        <fullName evidence="2 6">Autophagy-related protein 17</fullName>
    </recommendedName>
</protein>
<sequence length="494" mass="54798">MSPSPPPPSLPVSASQAAVGAAPASPQSVDLTNWFLDAKRSLASVALLARAHSLVDSARGALQEAAIISSKCLFLRNALQDQLLVVIRVNRMMHSVREASKSDFEKIVADLDNADARLNQTLGVLRKSVVHPAFNPPSNPEGEESTPTATKPRTLHDFVDDEGIENLKSRLRHLIDQVQRALALQESHDALLTSLTEFDGDISELGAATNSLAEYASNNAQGGRITSESIKPQIHALEAQAMEMAGLLEALTQHYDRCCEALKQSEPTTNRNQEGGMMGMAESMSSEEKQEMYRVLEKDALEVDDVVTELKERYNDMENIQSHVLGQLEELNILRHHTYGTFALFEQFQTNLGSYVERMREFETQQEGYARGMEDRLDELWQLGEFYEGFIGAYDAMVIEVGRRKGVSVRMETIIRDAMKKIQVLYDDDLADREAFKEEQGHLLPVDIWPGVTDPPIRYSAAKDTNGASELPGISKEVIEQALARQQQQGKGGM</sequence>
<evidence type="ECO:0000256" key="2">
    <source>
        <dbReference type="ARBA" id="ARBA00013806"/>
    </source>
</evidence>
<feature type="region of interest" description="Disordered" evidence="7">
    <location>
        <begin position="130"/>
        <end position="154"/>
    </location>
</feature>
<dbReference type="Proteomes" id="UP000246991">
    <property type="component" value="Unassembled WGS sequence"/>
</dbReference>
<comment type="function">
    <text evidence="6">Autophagy-specific protein that functions in response to autophagy-inducing signals as a scaffold to recruit other ATG proteins to organize preautophagosomal structure (PAS) formation. Modulates the timing and magnitude of the autophagy response, such as the size of the sequestering vesicles. Plays particularly a role in pexophagy and nucleophagy.</text>
</comment>
<organism evidence="9 10">
    <name type="scientific">Tuber magnatum</name>
    <name type="common">white Piedmont truffle</name>
    <dbReference type="NCBI Taxonomy" id="42249"/>
    <lineage>
        <taxon>Eukaryota</taxon>
        <taxon>Fungi</taxon>
        <taxon>Dikarya</taxon>
        <taxon>Ascomycota</taxon>
        <taxon>Pezizomycotina</taxon>
        <taxon>Pezizomycetes</taxon>
        <taxon>Pezizales</taxon>
        <taxon>Tuberaceae</taxon>
        <taxon>Tuber</taxon>
    </lineage>
</organism>
<accession>A0A317SUJ8</accession>
<dbReference type="OrthoDB" id="1937984at2759"/>
<evidence type="ECO:0000256" key="6">
    <source>
        <dbReference type="RuleBase" id="RU368080"/>
    </source>
</evidence>
<dbReference type="AlphaFoldDB" id="A0A317SUJ8"/>
<evidence type="ECO:0000256" key="1">
    <source>
        <dbReference type="ARBA" id="ARBA00006259"/>
    </source>
</evidence>
<dbReference type="GO" id="GO:0030295">
    <property type="term" value="F:protein kinase activator activity"/>
    <property type="evidence" value="ECO:0007669"/>
    <property type="project" value="TreeGrafter"/>
</dbReference>
<dbReference type="GO" id="GO:0000422">
    <property type="term" value="P:autophagy of mitochondrion"/>
    <property type="evidence" value="ECO:0007669"/>
    <property type="project" value="TreeGrafter"/>
</dbReference>
<proteinExistence type="inferred from homology"/>
<dbReference type="InterPro" id="IPR007240">
    <property type="entry name" value="Atg17"/>
</dbReference>
<evidence type="ECO:0000256" key="7">
    <source>
        <dbReference type="SAM" id="MobiDB-lite"/>
    </source>
</evidence>
<comment type="subcellular location">
    <subcellularLocation>
        <location evidence="6">Cytoplasm</location>
    </subcellularLocation>
    <subcellularLocation>
        <location evidence="6">Preautophagosomal structure membrane</location>
        <topology evidence="6">Peripheral membrane protein</topology>
    </subcellularLocation>
</comment>
<dbReference type="GO" id="GO:0000045">
    <property type="term" value="P:autophagosome assembly"/>
    <property type="evidence" value="ECO:0007669"/>
    <property type="project" value="TreeGrafter"/>
</dbReference>
<reference evidence="9 10" key="1">
    <citation type="submission" date="2018-03" db="EMBL/GenBank/DDBJ databases">
        <title>Genomes of Pezizomycetes fungi and the evolution of truffles.</title>
        <authorList>
            <person name="Murat C."/>
            <person name="Payen T."/>
            <person name="Noel B."/>
            <person name="Kuo A."/>
            <person name="Martin F.M."/>
        </authorList>
    </citation>
    <scope>NUCLEOTIDE SEQUENCE [LARGE SCALE GENOMIC DNA]</scope>
    <source>
        <strain evidence="9">091103-1</strain>
    </source>
</reference>
<dbReference type="EMBL" id="PYWC01000022">
    <property type="protein sequence ID" value="PWW77470.1"/>
    <property type="molecule type" value="Genomic_DNA"/>
</dbReference>
<dbReference type="PANTHER" id="PTHR28005:SF1">
    <property type="entry name" value="AUTOPHAGY-RELATED PROTEIN 17"/>
    <property type="match status" value="1"/>
</dbReference>
<name>A0A317SUJ8_9PEZI</name>
<dbReference type="InterPro" id="IPR045326">
    <property type="entry name" value="ATG17-like_dom"/>
</dbReference>
<evidence type="ECO:0000256" key="4">
    <source>
        <dbReference type="ARBA" id="ARBA00023006"/>
    </source>
</evidence>
<gene>
    <name evidence="9" type="ORF">C7212DRAFT_178464</name>
</gene>
<keyword evidence="4 6" id="KW-0072">Autophagy</keyword>
<dbReference type="GO" id="GO:0060090">
    <property type="term" value="F:molecular adaptor activity"/>
    <property type="evidence" value="ECO:0007669"/>
    <property type="project" value="TreeGrafter"/>
</dbReference>
<evidence type="ECO:0000313" key="9">
    <source>
        <dbReference type="EMBL" id="PWW77470.1"/>
    </source>
</evidence>
<evidence type="ECO:0000256" key="3">
    <source>
        <dbReference type="ARBA" id="ARBA00022490"/>
    </source>
</evidence>
<dbReference type="GO" id="GO:1990316">
    <property type="term" value="C:Atg1/ULK1 kinase complex"/>
    <property type="evidence" value="ECO:0007669"/>
    <property type="project" value="TreeGrafter"/>
</dbReference>
<keyword evidence="10" id="KW-1185">Reference proteome</keyword>
<comment type="caution">
    <text evidence="9">The sequence shown here is derived from an EMBL/GenBank/DDBJ whole genome shotgun (WGS) entry which is preliminary data.</text>
</comment>
<dbReference type="GO" id="GO:0034045">
    <property type="term" value="C:phagophore assembly site membrane"/>
    <property type="evidence" value="ECO:0007669"/>
    <property type="project" value="UniProtKB-SubCell"/>
</dbReference>
<keyword evidence="5" id="KW-0472">Membrane</keyword>
<evidence type="ECO:0000256" key="5">
    <source>
        <dbReference type="ARBA" id="ARBA00023136"/>
    </source>
</evidence>
<feature type="domain" description="Autophagy protein ATG17-like" evidence="8">
    <location>
        <begin position="41"/>
        <end position="444"/>
    </location>
</feature>
<evidence type="ECO:0000259" key="8">
    <source>
        <dbReference type="Pfam" id="PF04108"/>
    </source>
</evidence>
<dbReference type="STRING" id="42249.A0A317SUJ8"/>